<dbReference type="GO" id="GO:0046872">
    <property type="term" value="F:metal ion binding"/>
    <property type="evidence" value="ECO:0007669"/>
    <property type="project" value="TreeGrafter"/>
</dbReference>
<dbReference type="InterPro" id="IPR023577">
    <property type="entry name" value="CYTH_domain"/>
</dbReference>
<organism evidence="3 4">
    <name type="scientific">Bradyrhizobium lablabi</name>
    <dbReference type="NCBI Taxonomy" id="722472"/>
    <lineage>
        <taxon>Bacteria</taxon>
        <taxon>Pseudomonadati</taxon>
        <taxon>Pseudomonadota</taxon>
        <taxon>Alphaproteobacteria</taxon>
        <taxon>Hyphomicrobiales</taxon>
        <taxon>Nitrobacteraceae</taxon>
        <taxon>Bradyrhizobium</taxon>
    </lineage>
</organism>
<proteinExistence type="predicted"/>
<dbReference type="InterPro" id="IPR039013">
    <property type="entry name" value="YgiF"/>
</dbReference>
<dbReference type="Proteomes" id="UP000189935">
    <property type="component" value="Chromosome I"/>
</dbReference>
<evidence type="ECO:0000259" key="1">
    <source>
        <dbReference type="PROSITE" id="PS51707"/>
    </source>
</evidence>
<dbReference type="PANTHER" id="PTHR39569:SF1">
    <property type="entry name" value="INORGANIC TRIPHOSPHATASE"/>
    <property type="match status" value="1"/>
</dbReference>
<dbReference type="EMBL" id="LT670844">
    <property type="protein sequence ID" value="SHK81698.1"/>
    <property type="molecule type" value="Genomic_DNA"/>
</dbReference>
<dbReference type="InterPro" id="IPR007899">
    <property type="entry name" value="CHAD_dom"/>
</dbReference>
<dbReference type="InterPro" id="IPR033469">
    <property type="entry name" value="CYTH-like_dom_sf"/>
</dbReference>
<dbReference type="PANTHER" id="PTHR39569">
    <property type="entry name" value="INORGANIC TRIPHOSPHATASE"/>
    <property type="match status" value="1"/>
</dbReference>
<evidence type="ECO:0000259" key="2">
    <source>
        <dbReference type="PROSITE" id="PS51708"/>
    </source>
</evidence>
<dbReference type="SMART" id="SM01118">
    <property type="entry name" value="CYTH"/>
    <property type="match status" value="1"/>
</dbReference>
<dbReference type="Pfam" id="PF05235">
    <property type="entry name" value="CHAD"/>
    <property type="match status" value="1"/>
</dbReference>
<dbReference type="InterPro" id="IPR038186">
    <property type="entry name" value="CHAD_dom_sf"/>
</dbReference>
<dbReference type="RefSeq" id="WP_172842075.1">
    <property type="nucleotide sequence ID" value="NZ_LT670844.1"/>
</dbReference>
<dbReference type="GO" id="GO:0050355">
    <property type="term" value="F:inorganic triphosphate phosphatase activity"/>
    <property type="evidence" value="ECO:0007669"/>
    <property type="project" value="InterPro"/>
</dbReference>
<dbReference type="SMART" id="SM00880">
    <property type="entry name" value="CHAD"/>
    <property type="match status" value="1"/>
</dbReference>
<reference evidence="3 4" key="1">
    <citation type="submission" date="2016-11" db="EMBL/GenBank/DDBJ databases">
        <authorList>
            <person name="Jaros S."/>
            <person name="Januszkiewicz K."/>
            <person name="Wedrychowicz H."/>
        </authorList>
    </citation>
    <scope>NUCLEOTIDE SEQUENCE [LARGE SCALE GENOMIC DNA]</scope>
    <source>
        <strain evidence="3 4">GAS499</strain>
    </source>
</reference>
<dbReference type="Gene3D" id="1.40.20.10">
    <property type="entry name" value="CHAD domain"/>
    <property type="match status" value="1"/>
</dbReference>
<dbReference type="Gene3D" id="2.40.320.10">
    <property type="entry name" value="Hypothetical Protein Pfu-838710-001"/>
    <property type="match status" value="1"/>
</dbReference>
<feature type="domain" description="CYTH" evidence="1">
    <location>
        <begin position="2"/>
        <end position="200"/>
    </location>
</feature>
<evidence type="ECO:0000313" key="3">
    <source>
        <dbReference type="EMBL" id="SHK81698.1"/>
    </source>
</evidence>
<dbReference type="PROSITE" id="PS51708">
    <property type="entry name" value="CHAD"/>
    <property type="match status" value="1"/>
</dbReference>
<protein>
    <submittedName>
        <fullName evidence="3">Inorganic triphosphatase YgiF, contains CYTH and CHAD domains</fullName>
    </submittedName>
</protein>
<dbReference type="SUPFAM" id="SSF55154">
    <property type="entry name" value="CYTH-like phosphatases"/>
    <property type="match status" value="1"/>
</dbReference>
<dbReference type="Pfam" id="PF01928">
    <property type="entry name" value="CYTH"/>
    <property type="match status" value="1"/>
</dbReference>
<name>A0A1M6VJR5_9BRAD</name>
<sequence>MGTEVELKLATSRSALRKAMALPWLRKMSGDTVKHQHLISVYFDTPKLTLRDHGVSLRVRRVGDRQLQTIKAVSGALVTRDEWEQNIEGDQPKLELAGKTALAPLLSGKIKDQLQPVFETDVDRITMLVRTGDSEIELAFDTGRINTADDHAEISEIEIELKHGERHGVAMLAKRLARSVPVTYEPSSKSERGYALVEGSLDAPVFARPISIQPSATAEEAFVAIGFECLRHFAANQTAVRHGDPEGIHQMRVGLRRLRAALSLFKQMLQGSDFRKLKGELVWLTEQLGPARDYDVLVSNTLVPLRSSHRDAQEFAALESELDHQREAALAAAKAAVESQRFRGLLLDTALRLFDGDWHNNPDALETSLRKQPIEGVAKQELTRRMRKIAKRARDLRTMDPRRRHKVRIAVKKLRYAREFFQSLMPDDHGRRASRKIDHALKDLQSALGCLNDMTVHSRLAHRMARINSATRKAYAIGYLTGQEDARSRRIYSKAIQTGKRLRHAI</sequence>
<feature type="domain" description="CHAD" evidence="2">
    <location>
        <begin position="215"/>
        <end position="504"/>
    </location>
</feature>
<dbReference type="PROSITE" id="PS51707">
    <property type="entry name" value="CYTH"/>
    <property type="match status" value="1"/>
</dbReference>
<dbReference type="CDD" id="cd07756">
    <property type="entry name" value="CYTH-like_Pase_CHAD"/>
    <property type="match status" value="1"/>
</dbReference>
<dbReference type="AlphaFoldDB" id="A0A1M6VJR5"/>
<evidence type="ECO:0000313" key="4">
    <source>
        <dbReference type="Proteomes" id="UP000189935"/>
    </source>
</evidence>
<gene>
    <name evidence="3" type="ORF">SAMN05444159_4259</name>
</gene>
<accession>A0A1M6VJR5</accession>